<dbReference type="GO" id="GO:0061723">
    <property type="term" value="P:glycophagy"/>
    <property type="evidence" value="ECO:0007669"/>
    <property type="project" value="TreeGrafter"/>
</dbReference>
<keyword evidence="4 7" id="KW-1017">Isopeptide bond</keyword>
<sequence length="142" mass="15370">MASPSPGPEDLSAPPKIPEEDAGDLPVALSASLVLTSLPRDGRMALDKALSPKPTKVSIRFKAIGSVPILNKDVYKIKTNQRFENVVKFLRDNLGIPASESIFTYINATFAPALDENVGNLYNSFKVDDQLIVSYCRTAAFG</sequence>
<dbReference type="GO" id="GO:0034727">
    <property type="term" value="P:piecemeal microautophagy of the nucleus"/>
    <property type="evidence" value="ECO:0007669"/>
    <property type="project" value="TreeGrafter"/>
</dbReference>
<evidence type="ECO:0000313" key="10">
    <source>
        <dbReference type="Proteomes" id="UP000277580"/>
    </source>
</evidence>
<evidence type="ECO:0000256" key="5">
    <source>
        <dbReference type="ARBA" id="ARBA00022786"/>
    </source>
</evidence>
<dbReference type="GO" id="GO:0000422">
    <property type="term" value="P:autophagy of mitochondrion"/>
    <property type="evidence" value="ECO:0007669"/>
    <property type="project" value="TreeGrafter"/>
</dbReference>
<evidence type="ECO:0000256" key="6">
    <source>
        <dbReference type="ARBA" id="ARBA00023006"/>
    </source>
</evidence>
<organism evidence="9 10">
    <name type="scientific">Morchella conica CCBAS932</name>
    <dbReference type="NCBI Taxonomy" id="1392247"/>
    <lineage>
        <taxon>Eukaryota</taxon>
        <taxon>Fungi</taxon>
        <taxon>Dikarya</taxon>
        <taxon>Ascomycota</taxon>
        <taxon>Pezizomycotina</taxon>
        <taxon>Pezizomycetes</taxon>
        <taxon>Pezizales</taxon>
        <taxon>Morchellaceae</taxon>
        <taxon>Morchella</taxon>
    </lineage>
</organism>
<feature type="region of interest" description="Disordered" evidence="8">
    <location>
        <begin position="1"/>
        <end position="22"/>
    </location>
</feature>
<evidence type="ECO:0000256" key="3">
    <source>
        <dbReference type="ARBA" id="ARBA00015875"/>
    </source>
</evidence>
<dbReference type="GO" id="GO:0000045">
    <property type="term" value="P:autophagosome assembly"/>
    <property type="evidence" value="ECO:0007669"/>
    <property type="project" value="InterPro"/>
</dbReference>
<proteinExistence type="inferred from homology"/>
<evidence type="ECO:0000256" key="8">
    <source>
        <dbReference type="SAM" id="MobiDB-lite"/>
    </source>
</evidence>
<comment type="subunit">
    <text evidence="2 7">Forms a conjugate with ATG5.</text>
</comment>
<keyword evidence="7" id="KW-0813">Transport</keyword>
<keyword evidence="7" id="KW-0653">Protein transport</keyword>
<evidence type="ECO:0000313" key="9">
    <source>
        <dbReference type="EMBL" id="RPB16823.1"/>
    </source>
</evidence>
<evidence type="ECO:0000256" key="7">
    <source>
        <dbReference type="RuleBase" id="RU361201"/>
    </source>
</evidence>
<dbReference type="CDD" id="cd01612">
    <property type="entry name" value="Ubl_ATG12"/>
    <property type="match status" value="1"/>
</dbReference>
<comment type="subcellular location">
    <subcellularLocation>
        <location evidence="7">Preautophagosomal structure membrane</location>
        <topology evidence="7">Peripheral membrane protein</topology>
    </subcellularLocation>
</comment>
<keyword evidence="10" id="KW-1185">Reference proteome</keyword>
<dbReference type="InterPro" id="IPR029071">
    <property type="entry name" value="Ubiquitin-like_domsf"/>
</dbReference>
<dbReference type="AlphaFoldDB" id="A0A3N4L1X6"/>
<dbReference type="SUPFAM" id="SSF54236">
    <property type="entry name" value="Ubiquitin-like"/>
    <property type="match status" value="1"/>
</dbReference>
<evidence type="ECO:0000256" key="1">
    <source>
        <dbReference type="ARBA" id="ARBA00007778"/>
    </source>
</evidence>
<keyword evidence="7" id="KW-0472">Membrane</keyword>
<gene>
    <name evidence="9" type="ORF">P167DRAFT_531764</name>
</gene>
<dbReference type="PANTHER" id="PTHR13385:SF0">
    <property type="entry name" value="UBIQUITIN-LIKE PROTEIN ATG12"/>
    <property type="match status" value="1"/>
</dbReference>
<dbReference type="GO" id="GO:0034274">
    <property type="term" value="C:Atg12-Atg5-Atg16 complex"/>
    <property type="evidence" value="ECO:0007669"/>
    <property type="project" value="TreeGrafter"/>
</dbReference>
<dbReference type="FunFam" id="3.10.20.90:FF:000150">
    <property type="entry name" value="Ubiquitin-like protein ATG12"/>
    <property type="match status" value="1"/>
</dbReference>
<dbReference type="InterPro" id="IPR007242">
    <property type="entry name" value="Atg12"/>
</dbReference>
<dbReference type="Gene3D" id="3.10.20.90">
    <property type="entry name" value="Phosphatidylinositol 3-kinase Catalytic Subunit, Chain A, domain 1"/>
    <property type="match status" value="1"/>
</dbReference>
<protein>
    <recommendedName>
        <fullName evidence="3 7">Ubiquitin-like protein ATG12</fullName>
    </recommendedName>
</protein>
<dbReference type="GO" id="GO:0019776">
    <property type="term" value="F:Atg8-family ligase activity"/>
    <property type="evidence" value="ECO:0007669"/>
    <property type="project" value="TreeGrafter"/>
</dbReference>
<evidence type="ECO:0000256" key="4">
    <source>
        <dbReference type="ARBA" id="ARBA00022499"/>
    </source>
</evidence>
<dbReference type="InParanoid" id="A0A3N4L1X6"/>
<dbReference type="Pfam" id="PF04110">
    <property type="entry name" value="APG12"/>
    <property type="match status" value="1"/>
</dbReference>
<keyword evidence="5 7" id="KW-0833">Ubl conjugation pathway</keyword>
<comment type="function">
    <text evidence="7">Ubiquitin-like protein involved in cytoplasm to vacuole transport (Cvt), autophagy vesicles formation, mitophagy, and nucleophagy.</text>
</comment>
<dbReference type="OrthoDB" id="10003551at2759"/>
<dbReference type="Proteomes" id="UP000277580">
    <property type="component" value="Unassembled WGS sequence"/>
</dbReference>
<dbReference type="EMBL" id="ML119107">
    <property type="protein sequence ID" value="RPB16823.1"/>
    <property type="molecule type" value="Genomic_DNA"/>
</dbReference>
<comment type="similarity">
    <text evidence="1 7">Belongs to the ATG12 family.</text>
</comment>
<dbReference type="GO" id="GO:0015031">
    <property type="term" value="P:protein transport"/>
    <property type="evidence" value="ECO:0007669"/>
    <property type="project" value="UniProtKB-KW"/>
</dbReference>
<accession>A0A3N4L1X6</accession>
<reference evidence="9 10" key="1">
    <citation type="journal article" date="2018" name="Nat. Ecol. Evol.">
        <title>Pezizomycetes genomes reveal the molecular basis of ectomycorrhizal truffle lifestyle.</title>
        <authorList>
            <person name="Murat C."/>
            <person name="Payen T."/>
            <person name="Noel B."/>
            <person name="Kuo A."/>
            <person name="Morin E."/>
            <person name="Chen J."/>
            <person name="Kohler A."/>
            <person name="Krizsan K."/>
            <person name="Balestrini R."/>
            <person name="Da Silva C."/>
            <person name="Montanini B."/>
            <person name="Hainaut M."/>
            <person name="Levati E."/>
            <person name="Barry K.W."/>
            <person name="Belfiori B."/>
            <person name="Cichocki N."/>
            <person name="Clum A."/>
            <person name="Dockter R.B."/>
            <person name="Fauchery L."/>
            <person name="Guy J."/>
            <person name="Iotti M."/>
            <person name="Le Tacon F."/>
            <person name="Lindquist E.A."/>
            <person name="Lipzen A."/>
            <person name="Malagnac F."/>
            <person name="Mello A."/>
            <person name="Molinier V."/>
            <person name="Miyauchi S."/>
            <person name="Poulain J."/>
            <person name="Riccioni C."/>
            <person name="Rubini A."/>
            <person name="Sitrit Y."/>
            <person name="Splivallo R."/>
            <person name="Traeger S."/>
            <person name="Wang M."/>
            <person name="Zifcakova L."/>
            <person name="Wipf D."/>
            <person name="Zambonelli A."/>
            <person name="Paolocci F."/>
            <person name="Nowrousian M."/>
            <person name="Ottonello S."/>
            <person name="Baldrian P."/>
            <person name="Spatafora J.W."/>
            <person name="Henrissat B."/>
            <person name="Nagy L.G."/>
            <person name="Aury J.M."/>
            <person name="Wincker P."/>
            <person name="Grigoriev I.V."/>
            <person name="Bonfante P."/>
            <person name="Martin F.M."/>
        </authorList>
    </citation>
    <scope>NUCLEOTIDE SEQUENCE [LARGE SCALE GENOMIC DNA]</scope>
    <source>
        <strain evidence="9 10">CCBAS932</strain>
    </source>
</reference>
<keyword evidence="6 7" id="KW-0072">Autophagy</keyword>
<dbReference type="GO" id="GO:0034045">
    <property type="term" value="C:phagophore assembly site membrane"/>
    <property type="evidence" value="ECO:0007669"/>
    <property type="project" value="UniProtKB-SubCell"/>
</dbReference>
<evidence type="ECO:0000256" key="2">
    <source>
        <dbReference type="ARBA" id="ARBA00011288"/>
    </source>
</evidence>
<dbReference type="PANTHER" id="PTHR13385">
    <property type="entry name" value="AUTOPHAGY PROTEIN 12"/>
    <property type="match status" value="1"/>
</dbReference>
<dbReference type="GO" id="GO:0000421">
    <property type="term" value="C:autophagosome membrane"/>
    <property type="evidence" value="ECO:0007669"/>
    <property type="project" value="TreeGrafter"/>
</dbReference>
<dbReference type="GO" id="GO:0097352">
    <property type="term" value="P:autophagosome maturation"/>
    <property type="evidence" value="ECO:0007669"/>
    <property type="project" value="TreeGrafter"/>
</dbReference>
<name>A0A3N4L1X6_9PEZI</name>
<dbReference type="STRING" id="1392247.A0A3N4L1X6"/>